<evidence type="ECO:0000256" key="2">
    <source>
        <dbReference type="ARBA" id="ARBA00004922"/>
    </source>
</evidence>
<dbReference type="InterPro" id="IPR001173">
    <property type="entry name" value="Glyco_trans_2-like"/>
</dbReference>
<dbReference type="PANTHER" id="PTHR10859:SF91">
    <property type="entry name" value="DOLICHYL-PHOSPHATE BETA-GLUCOSYLTRANSFERASE"/>
    <property type="match status" value="1"/>
</dbReference>
<dbReference type="Pfam" id="PF00535">
    <property type="entry name" value="Glycos_transf_2"/>
    <property type="match status" value="1"/>
</dbReference>
<gene>
    <name evidence="15" type="ORF">GH723_09735</name>
</gene>
<comment type="catalytic activity">
    <reaction evidence="12">
        <text>a di-trans,poly-cis-dolichyl phosphate + UDP-alpha-D-glucose = a di-trans,poly-cis-dolichyl beta-D-glucosyl phosphate + UDP</text>
        <dbReference type="Rhea" id="RHEA:15401"/>
        <dbReference type="Rhea" id="RHEA-COMP:19498"/>
        <dbReference type="Rhea" id="RHEA-COMP:19502"/>
        <dbReference type="ChEBI" id="CHEBI:57525"/>
        <dbReference type="ChEBI" id="CHEBI:57683"/>
        <dbReference type="ChEBI" id="CHEBI:58223"/>
        <dbReference type="ChEBI" id="CHEBI:58885"/>
        <dbReference type="EC" id="2.4.1.117"/>
    </reaction>
    <physiologicalReaction direction="left-to-right" evidence="12">
        <dbReference type="Rhea" id="RHEA:15402"/>
    </physiologicalReaction>
</comment>
<dbReference type="CDD" id="cd04188">
    <property type="entry name" value="DPG_synthase"/>
    <property type="match status" value="1"/>
</dbReference>
<dbReference type="Proteomes" id="UP000334019">
    <property type="component" value="Chromosome"/>
</dbReference>
<evidence type="ECO:0000259" key="14">
    <source>
        <dbReference type="Pfam" id="PF08241"/>
    </source>
</evidence>
<evidence type="ECO:0000313" key="15">
    <source>
        <dbReference type="EMBL" id="QGG95354.1"/>
    </source>
</evidence>
<keyword evidence="6 15" id="KW-0808">Transferase</keyword>
<organism evidence="15 16">
    <name type="scientific">Actinomarinicola tropica</name>
    <dbReference type="NCBI Taxonomy" id="2789776"/>
    <lineage>
        <taxon>Bacteria</taxon>
        <taxon>Bacillati</taxon>
        <taxon>Actinomycetota</taxon>
        <taxon>Acidimicrobiia</taxon>
        <taxon>Acidimicrobiales</taxon>
        <taxon>Iamiaceae</taxon>
        <taxon>Actinomarinicola</taxon>
    </lineage>
</organism>
<feature type="domain" description="Glycosyltransferase 2-like" evidence="13">
    <location>
        <begin position="18"/>
        <end position="158"/>
    </location>
</feature>
<evidence type="ECO:0000259" key="13">
    <source>
        <dbReference type="Pfam" id="PF00535"/>
    </source>
</evidence>
<comment type="pathway">
    <text evidence="2">Protein modification; protein glycosylation.</text>
</comment>
<feature type="domain" description="Methyltransferase type 11" evidence="14">
    <location>
        <begin position="306"/>
        <end position="396"/>
    </location>
</feature>
<evidence type="ECO:0000256" key="5">
    <source>
        <dbReference type="ARBA" id="ARBA00022676"/>
    </source>
</evidence>
<evidence type="ECO:0000256" key="1">
    <source>
        <dbReference type="ARBA" id="ARBA00004389"/>
    </source>
</evidence>
<keyword evidence="7" id="KW-0812">Transmembrane</keyword>
<dbReference type="RefSeq" id="WP_153759462.1">
    <property type="nucleotide sequence ID" value="NZ_CP045851.1"/>
</dbReference>
<dbReference type="GO" id="GO:0004581">
    <property type="term" value="F:dolichyl-phosphate beta-glucosyltransferase activity"/>
    <property type="evidence" value="ECO:0007669"/>
    <property type="project" value="UniProtKB-EC"/>
</dbReference>
<evidence type="ECO:0000256" key="6">
    <source>
        <dbReference type="ARBA" id="ARBA00022679"/>
    </source>
</evidence>
<proteinExistence type="inferred from homology"/>
<dbReference type="Gene3D" id="3.90.550.10">
    <property type="entry name" value="Spore Coat Polysaccharide Biosynthesis Protein SpsA, Chain A"/>
    <property type="match status" value="1"/>
</dbReference>
<keyword evidence="11" id="KW-0472">Membrane</keyword>
<dbReference type="SUPFAM" id="SSF53335">
    <property type="entry name" value="S-adenosyl-L-methionine-dependent methyltransferases"/>
    <property type="match status" value="1"/>
</dbReference>
<dbReference type="Gene3D" id="3.40.50.150">
    <property type="entry name" value="Vaccinia Virus protein VP39"/>
    <property type="match status" value="1"/>
</dbReference>
<name>A0A5Q2RIJ3_9ACTN</name>
<evidence type="ECO:0000313" key="16">
    <source>
        <dbReference type="Proteomes" id="UP000334019"/>
    </source>
</evidence>
<dbReference type="AlphaFoldDB" id="A0A5Q2RIJ3"/>
<evidence type="ECO:0000256" key="4">
    <source>
        <dbReference type="ARBA" id="ARBA00012583"/>
    </source>
</evidence>
<dbReference type="InterPro" id="IPR035518">
    <property type="entry name" value="DPG_synthase"/>
</dbReference>
<evidence type="ECO:0000256" key="8">
    <source>
        <dbReference type="ARBA" id="ARBA00022824"/>
    </source>
</evidence>
<sequence length="515" mass="55539">MPPMVPPPTTHPDEVRRSLVIPMFDEAERIGGTLRLLAGSPLAGEGHELLLVDDGSADGTAELAEKQIAELGLANARVIRSALNRGKGAAVRAGMLAARGHLRVFADADLSAGVDDIIRCFDTLVAEQADVVFASRAHPDSTIADSQPGHRVATGRAFNLVLRTFRLTTELDTQCGLKGFTADAAHTIFSAVTIEGFAFDVEVLALAERDGMRIVRMPLEWSHVDASRVRPLRDGAAMLRDVIALRRAIRRAGPSVPAPGAGGQMAVEKFEIMSRLERDHWWFRAKQRLLELELGRRHDGSGVACDVGCGTGSTLPVLTAHADSVIGVEFDGHAAALASSRQAAGVAVVRGSAGELPLASGSVDVLTSLDVVEHLDDDVAALREYRRVVRPGGLILLTVPAYQWAWSRHDEVLGHRRRYTAARLRDVADAAGVEVERVTYFHSWLTPLAAVVRKTPIRRLVRGDEEEVSYVHPHVNRLLGWIATAERRVLRSADVPVGLSILLVGRAPGGPRPGD</sequence>
<evidence type="ECO:0000256" key="9">
    <source>
        <dbReference type="ARBA" id="ARBA00022968"/>
    </source>
</evidence>
<evidence type="ECO:0000256" key="11">
    <source>
        <dbReference type="ARBA" id="ARBA00023136"/>
    </source>
</evidence>
<dbReference type="EC" id="2.4.1.117" evidence="4"/>
<protein>
    <recommendedName>
        <fullName evidence="4">dolichyl-phosphate beta-glucosyltransferase</fullName>
        <ecNumber evidence="4">2.4.1.117</ecNumber>
    </recommendedName>
</protein>
<dbReference type="EMBL" id="CP045851">
    <property type="protein sequence ID" value="QGG95354.1"/>
    <property type="molecule type" value="Genomic_DNA"/>
</dbReference>
<evidence type="ECO:0000256" key="3">
    <source>
        <dbReference type="ARBA" id="ARBA00006739"/>
    </source>
</evidence>
<dbReference type="SUPFAM" id="SSF53448">
    <property type="entry name" value="Nucleotide-diphospho-sugar transferases"/>
    <property type="match status" value="1"/>
</dbReference>
<dbReference type="CDD" id="cd02440">
    <property type="entry name" value="AdoMet_MTases"/>
    <property type="match status" value="1"/>
</dbReference>
<dbReference type="PANTHER" id="PTHR10859">
    <property type="entry name" value="GLYCOSYL TRANSFERASE"/>
    <property type="match status" value="1"/>
</dbReference>
<keyword evidence="5" id="KW-0328">Glycosyltransferase</keyword>
<keyword evidence="10" id="KW-1133">Transmembrane helix</keyword>
<dbReference type="GO" id="GO:0008757">
    <property type="term" value="F:S-adenosylmethionine-dependent methyltransferase activity"/>
    <property type="evidence" value="ECO:0007669"/>
    <property type="project" value="InterPro"/>
</dbReference>
<dbReference type="InterPro" id="IPR029044">
    <property type="entry name" value="Nucleotide-diphossugar_trans"/>
</dbReference>
<dbReference type="Pfam" id="PF08241">
    <property type="entry name" value="Methyltransf_11"/>
    <property type="match status" value="1"/>
</dbReference>
<accession>A0A5Q2RIJ3</accession>
<keyword evidence="8" id="KW-0256">Endoplasmic reticulum</keyword>
<reference evidence="15 16" key="1">
    <citation type="submission" date="2019-11" db="EMBL/GenBank/DDBJ databases">
        <authorList>
            <person name="He Y."/>
        </authorList>
    </citation>
    <scope>NUCLEOTIDE SEQUENCE [LARGE SCALE GENOMIC DNA]</scope>
    <source>
        <strain evidence="15 16">SCSIO 58843</strain>
    </source>
</reference>
<dbReference type="GO" id="GO:0006487">
    <property type="term" value="P:protein N-linked glycosylation"/>
    <property type="evidence" value="ECO:0007669"/>
    <property type="project" value="TreeGrafter"/>
</dbReference>
<evidence type="ECO:0000256" key="12">
    <source>
        <dbReference type="ARBA" id="ARBA00045097"/>
    </source>
</evidence>
<evidence type="ECO:0000256" key="10">
    <source>
        <dbReference type="ARBA" id="ARBA00022989"/>
    </source>
</evidence>
<dbReference type="KEGG" id="atq:GH723_09735"/>
<evidence type="ECO:0000256" key="7">
    <source>
        <dbReference type="ARBA" id="ARBA00022692"/>
    </source>
</evidence>
<keyword evidence="16" id="KW-1185">Reference proteome</keyword>
<comment type="subcellular location">
    <subcellularLocation>
        <location evidence="1">Endoplasmic reticulum membrane</location>
        <topology evidence="1">Single-pass membrane protein</topology>
    </subcellularLocation>
</comment>
<dbReference type="InterPro" id="IPR029063">
    <property type="entry name" value="SAM-dependent_MTases_sf"/>
</dbReference>
<comment type="similarity">
    <text evidence="3">Belongs to the glycosyltransferase 2 family.</text>
</comment>
<dbReference type="InterPro" id="IPR013216">
    <property type="entry name" value="Methyltransf_11"/>
</dbReference>
<keyword evidence="9" id="KW-0735">Signal-anchor</keyword>